<dbReference type="InterPro" id="IPR000014">
    <property type="entry name" value="PAS"/>
</dbReference>
<dbReference type="Gene3D" id="3.30.70.270">
    <property type="match status" value="1"/>
</dbReference>
<dbReference type="Gene3D" id="3.30.450.20">
    <property type="entry name" value="PAS domain"/>
    <property type="match status" value="3"/>
</dbReference>
<dbReference type="PANTHER" id="PTHR46663">
    <property type="entry name" value="DIGUANYLATE CYCLASE DGCT-RELATED"/>
    <property type="match status" value="1"/>
</dbReference>
<feature type="domain" description="PAC" evidence="6">
    <location>
        <begin position="366"/>
        <end position="419"/>
    </location>
</feature>
<dbReference type="AlphaFoldDB" id="A0A841RDL4"/>
<organism evidence="9 10">
    <name type="scientific">Spirochaeta isovalerica</name>
    <dbReference type="NCBI Taxonomy" id="150"/>
    <lineage>
        <taxon>Bacteria</taxon>
        <taxon>Pseudomonadati</taxon>
        <taxon>Spirochaetota</taxon>
        <taxon>Spirochaetia</taxon>
        <taxon>Spirochaetales</taxon>
        <taxon>Spirochaetaceae</taxon>
        <taxon>Spirochaeta</taxon>
    </lineage>
</organism>
<feature type="domain" description="GGDEF" evidence="8">
    <location>
        <begin position="713"/>
        <end position="866"/>
    </location>
</feature>
<dbReference type="PROSITE" id="PS50113">
    <property type="entry name" value="PAC"/>
    <property type="match status" value="3"/>
</dbReference>
<dbReference type="SUPFAM" id="SSF55073">
    <property type="entry name" value="Nucleotide cyclase"/>
    <property type="match status" value="1"/>
</dbReference>
<dbReference type="SMART" id="SM01079">
    <property type="entry name" value="CHASE"/>
    <property type="match status" value="1"/>
</dbReference>
<evidence type="ECO:0000259" key="7">
    <source>
        <dbReference type="PROSITE" id="PS50839"/>
    </source>
</evidence>
<dbReference type="PROSITE" id="PS50887">
    <property type="entry name" value="GGDEF"/>
    <property type="match status" value="1"/>
</dbReference>
<dbReference type="RefSeq" id="WP_184748369.1">
    <property type="nucleotide sequence ID" value="NZ_JACHGJ010000009.1"/>
</dbReference>
<feature type="domain" description="PAC" evidence="6">
    <location>
        <begin position="512"/>
        <end position="564"/>
    </location>
</feature>
<dbReference type="Pfam" id="PF03924">
    <property type="entry name" value="CHASE"/>
    <property type="match status" value="1"/>
</dbReference>
<keyword evidence="10" id="KW-1185">Reference proteome</keyword>
<feature type="domain" description="CHASE" evidence="7">
    <location>
        <begin position="106"/>
        <end position="247"/>
    </location>
</feature>
<dbReference type="InterPro" id="IPR042240">
    <property type="entry name" value="CHASE_sf"/>
</dbReference>
<dbReference type="FunFam" id="3.30.70.270:FF:000001">
    <property type="entry name" value="Diguanylate cyclase domain protein"/>
    <property type="match status" value="1"/>
</dbReference>
<dbReference type="Gene3D" id="3.30.450.350">
    <property type="entry name" value="CHASE domain"/>
    <property type="match status" value="1"/>
</dbReference>
<feature type="domain" description="PAC" evidence="6">
    <location>
        <begin position="633"/>
        <end position="685"/>
    </location>
</feature>
<dbReference type="GO" id="GO:0003824">
    <property type="term" value="F:catalytic activity"/>
    <property type="evidence" value="ECO:0007669"/>
    <property type="project" value="UniProtKB-ARBA"/>
</dbReference>
<dbReference type="PROSITE" id="PS50112">
    <property type="entry name" value="PAS"/>
    <property type="match status" value="2"/>
</dbReference>
<dbReference type="InterPro" id="IPR052163">
    <property type="entry name" value="DGC-Regulatory_Protein"/>
</dbReference>
<accession>A0A841RDL4</accession>
<dbReference type="PROSITE" id="PS50839">
    <property type="entry name" value="CHASE"/>
    <property type="match status" value="1"/>
</dbReference>
<evidence type="ECO:0000259" key="6">
    <source>
        <dbReference type="PROSITE" id="PS50113"/>
    </source>
</evidence>
<dbReference type="InterPro" id="IPR000160">
    <property type="entry name" value="GGDEF_dom"/>
</dbReference>
<evidence type="ECO:0000256" key="1">
    <source>
        <dbReference type="ARBA" id="ARBA00004370"/>
    </source>
</evidence>
<dbReference type="NCBIfam" id="TIGR00254">
    <property type="entry name" value="GGDEF"/>
    <property type="match status" value="1"/>
</dbReference>
<dbReference type="InterPro" id="IPR043128">
    <property type="entry name" value="Rev_trsase/Diguanyl_cyclase"/>
</dbReference>
<keyword evidence="2" id="KW-0812">Transmembrane</keyword>
<proteinExistence type="predicted"/>
<dbReference type="GO" id="GO:0016020">
    <property type="term" value="C:membrane"/>
    <property type="evidence" value="ECO:0007669"/>
    <property type="project" value="UniProtKB-SubCell"/>
</dbReference>
<dbReference type="InterPro" id="IPR013655">
    <property type="entry name" value="PAS_fold_3"/>
</dbReference>
<sequence length="866" mass="98568">MPLKKNIILISVFTFLCLITLGIGIEVIIHSFLVERYNILEREDLQEITGNIRAKIELMLSRDLLIVNSTAAYISVNPDISEEEFIRFASKIFGDSKTLSNLAAAPDLVLSYVYPKTGNEAIIGVDYRDLPDQLPLVLKARDSSELVVAGPIDILQGGQGILGRAPVFYEDNGSGIFWGIVSSLISLDSLINELKPLLDQNELNLSMRGINGTGSSGSVFYGDSRIFEEEDSIKSMVLFPNGSWQIAITPIHGFSNNHPYHNLIIFLIIIAVAVATTLNYLRMMYNQQLRENEKRLKDIINASSDIIWETDRSGIITYISGNGESNLGYTEDELLGSSIFSYTSKDREDKAVNSLRDLMEKGKPIVDMETRLKTRDGMLISILRNAIPVLENKSGKLVGYRGVDKDETMRKKLQEELEESEYLLSLFFKQSLDGFFFMMLDEPIEWNDSIDKESALDYIFQHQRITKINKAMLKQYHATETDFMGLTPSDFYKHDIIAGRKLWKRLFDEGRIHIDTDERRLDGSAFVVEGDYIVLWDSQGRITGHFGVQRDITSERDRDFQLKRYVAINDKYVIVSQTDLDGIITYASDAFCQICGYEREELIGVGHNIIRHPDMPDTLFKDLWETITSGRAWSGEMKNKRKDGTFYWVNTDVTPLENRMGEIYGYMAVRRNITAQKELEVISVTDKLTGLFNRQKVDRSLEEQQIRLSRYQEIYSIIILDIDHFKSINDNYGHLEGDRVLTSISRLIEDQIRQSDIPGRWGGEEFLIICPHTDLNGAAKLAEELRQTIEKFNFGLNHPVTISLGVAQATADNFPEVSDKWTNRESRKNKPGDFHINSITKKLINSADNALYKAKKQGRNQVVCGE</sequence>
<evidence type="ECO:0000256" key="4">
    <source>
        <dbReference type="ARBA" id="ARBA00023136"/>
    </source>
</evidence>
<dbReference type="GO" id="GO:0007165">
    <property type="term" value="P:signal transduction"/>
    <property type="evidence" value="ECO:0007669"/>
    <property type="project" value="UniProtKB-ARBA"/>
</dbReference>
<comment type="caution">
    <text evidence="9">The sequence shown here is derived from an EMBL/GenBank/DDBJ whole genome shotgun (WGS) entry which is preliminary data.</text>
</comment>
<dbReference type="CDD" id="cd01949">
    <property type="entry name" value="GGDEF"/>
    <property type="match status" value="1"/>
</dbReference>
<dbReference type="InterPro" id="IPR001610">
    <property type="entry name" value="PAC"/>
</dbReference>
<protein>
    <submittedName>
        <fullName evidence="9">Diguanylate cyclase (GGDEF)-like protein/PAS domain S-box-containing protein</fullName>
    </submittedName>
</protein>
<gene>
    <name evidence="9" type="ORF">HNR50_003823</name>
</gene>
<dbReference type="SMART" id="SM00091">
    <property type="entry name" value="PAS"/>
    <property type="match status" value="2"/>
</dbReference>
<feature type="domain" description="PAS" evidence="5">
    <location>
        <begin position="292"/>
        <end position="362"/>
    </location>
</feature>
<dbReference type="PANTHER" id="PTHR46663:SF4">
    <property type="entry name" value="DIGUANYLATE CYCLASE DGCT-RELATED"/>
    <property type="match status" value="1"/>
</dbReference>
<keyword evidence="3" id="KW-1133">Transmembrane helix</keyword>
<dbReference type="GO" id="GO:0006355">
    <property type="term" value="P:regulation of DNA-templated transcription"/>
    <property type="evidence" value="ECO:0007669"/>
    <property type="project" value="InterPro"/>
</dbReference>
<evidence type="ECO:0000313" key="10">
    <source>
        <dbReference type="Proteomes" id="UP000587760"/>
    </source>
</evidence>
<dbReference type="SMART" id="SM00086">
    <property type="entry name" value="PAC"/>
    <property type="match status" value="3"/>
</dbReference>
<evidence type="ECO:0000256" key="3">
    <source>
        <dbReference type="ARBA" id="ARBA00022989"/>
    </source>
</evidence>
<evidence type="ECO:0000313" key="9">
    <source>
        <dbReference type="EMBL" id="MBB6482135.1"/>
    </source>
</evidence>
<reference evidence="9 10" key="1">
    <citation type="submission" date="2020-08" db="EMBL/GenBank/DDBJ databases">
        <title>Genomic Encyclopedia of Type Strains, Phase IV (KMG-IV): sequencing the most valuable type-strain genomes for metagenomic binning, comparative biology and taxonomic classification.</title>
        <authorList>
            <person name="Goeker M."/>
        </authorList>
    </citation>
    <scope>NUCLEOTIDE SEQUENCE [LARGE SCALE GENOMIC DNA]</scope>
    <source>
        <strain evidence="9 10">DSM 2461</strain>
    </source>
</reference>
<dbReference type="InterPro" id="IPR006189">
    <property type="entry name" value="CHASE_dom"/>
</dbReference>
<comment type="subcellular location">
    <subcellularLocation>
        <location evidence="1">Membrane</location>
    </subcellularLocation>
</comment>
<dbReference type="Proteomes" id="UP000587760">
    <property type="component" value="Unassembled WGS sequence"/>
</dbReference>
<dbReference type="CDD" id="cd00130">
    <property type="entry name" value="PAS"/>
    <property type="match status" value="2"/>
</dbReference>
<evidence type="ECO:0000256" key="2">
    <source>
        <dbReference type="ARBA" id="ARBA00022692"/>
    </source>
</evidence>
<dbReference type="InterPro" id="IPR029787">
    <property type="entry name" value="Nucleotide_cyclase"/>
</dbReference>
<dbReference type="EMBL" id="JACHGJ010000009">
    <property type="protein sequence ID" value="MBB6482135.1"/>
    <property type="molecule type" value="Genomic_DNA"/>
</dbReference>
<keyword evidence="4" id="KW-0472">Membrane</keyword>
<feature type="domain" description="PAS" evidence="5">
    <location>
        <begin position="579"/>
        <end position="630"/>
    </location>
</feature>
<dbReference type="SMART" id="SM00267">
    <property type="entry name" value="GGDEF"/>
    <property type="match status" value="1"/>
</dbReference>
<evidence type="ECO:0000259" key="8">
    <source>
        <dbReference type="PROSITE" id="PS50887"/>
    </source>
</evidence>
<dbReference type="InterPro" id="IPR035965">
    <property type="entry name" value="PAS-like_dom_sf"/>
</dbReference>
<dbReference type="InterPro" id="IPR013767">
    <property type="entry name" value="PAS_fold"/>
</dbReference>
<dbReference type="Pfam" id="PF13426">
    <property type="entry name" value="PAS_9"/>
    <property type="match status" value="1"/>
</dbReference>
<name>A0A841RDL4_9SPIO</name>
<dbReference type="NCBIfam" id="TIGR00229">
    <property type="entry name" value="sensory_box"/>
    <property type="match status" value="2"/>
</dbReference>
<dbReference type="SUPFAM" id="SSF55785">
    <property type="entry name" value="PYP-like sensor domain (PAS domain)"/>
    <property type="match status" value="3"/>
</dbReference>
<dbReference type="Pfam" id="PF00990">
    <property type="entry name" value="GGDEF"/>
    <property type="match status" value="1"/>
</dbReference>
<dbReference type="Pfam" id="PF00989">
    <property type="entry name" value="PAS"/>
    <property type="match status" value="1"/>
</dbReference>
<dbReference type="Pfam" id="PF08447">
    <property type="entry name" value="PAS_3"/>
    <property type="match status" value="1"/>
</dbReference>
<evidence type="ECO:0000259" key="5">
    <source>
        <dbReference type="PROSITE" id="PS50112"/>
    </source>
</evidence>
<dbReference type="InterPro" id="IPR000700">
    <property type="entry name" value="PAS-assoc_C"/>
</dbReference>